<sequence>MPGSRGVTPYAPGPKDGPGDEGRTARTGPRVLPLTAAQRKIWLAERDASGAHEAYRISQCVHIHGPVDTGLFEAAMRQVLAEADTLRVRIVDTPDGPVQEIHPAADGAWACVDVSGDPDPHGAARHWIAADMAAPVDPARGPLFRCALIGLRADHWLCYLSAHHMVADGLSLFLITRRFTQVYTLLAAGEPVGASPFGSLADLVKADLDYRSSPQYAADGAYWKRTFGDPPDPAPLPVRPAVADVREDDAREEADSGYLAQQALCVSGERPLACPETLHKAARLAGVARSRFVYAAAAVYAHRLTEAPEVVLGLAVAGRPRRRLLTTPGVLHNIVPLRLRVRSGMPLAELLTQVDRTMNQAVAHQRYPGEDLARDLGLPGSIASWFSLVVNVMPVGRPLSMAGSPCTVSGVHLAAGRPARLKLLVLDRRDGAGPRLDVQGARERYSRAGLMSHQQQLLLLIDAMTAADPGRCVGSFGPPAVGGRTRSPEAGAGDRARP</sequence>
<proteinExistence type="predicted"/>
<dbReference type="Pfam" id="PF00668">
    <property type="entry name" value="Condensation"/>
    <property type="match status" value="1"/>
</dbReference>
<dbReference type="RefSeq" id="WP_102919996.1">
    <property type="nucleotide sequence ID" value="NZ_JACHJF010000007.1"/>
</dbReference>
<comment type="caution">
    <text evidence="3">The sequence shown here is derived from an EMBL/GenBank/DDBJ whole genome shotgun (WGS) entry which is preliminary data.</text>
</comment>
<dbReference type="InterPro" id="IPR023213">
    <property type="entry name" value="CAT-like_dom_sf"/>
</dbReference>
<dbReference type="Gene3D" id="3.30.559.30">
    <property type="entry name" value="Nonribosomal peptide synthetase, condensation domain"/>
    <property type="match status" value="1"/>
</dbReference>
<evidence type="ECO:0000313" key="3">
    <source>
        <dbReference type="EMBL" id="MBB5119358.1"/>
    </source>
</evidence>
<dbReference type="SUPFAM" id="SSF52777">
    <property type="entry name" value="CoA-dependent acyltransferases"/>
    <property type="match status" value="2"/>
</dbReference>
<dbReference type="GO" id="GO:0008610">
    <property type="term" value="P:lipid biosynthetic process"/>
    <property type="evidence" value="ECO:0007669"/>
    <property type="project" value="UniProtKB-ARBA"/>
</dbReference>
<dbReference type="PANTHER" id="PTHR45527:SF1">
    <property type="entry name" value="FATTY ACID SYNTHASE"/>
    <property type="match status" value="1"/>
</dbReference>
<dbReference type="InterPro" id="IPR001242">
    <property type="entry name" value="Condensation_dom"/>
</dbReference>
<accession>A0A7W8F179</accession>
<dbReference type="Gene3D" id="3.30.559.10">
    <property type="entry name" value="Chloramphenicol acetyltransferase-like domain"/>
    <property type="match status" value="1"/>
</dbReference>
<name>A0A7W8F179_STREU</name>
<feature type="region of interest" description="Disordered" evidence="1">
    <location>
        <begin position="475"/>
        <end position="498"/>
    </location>
</feature>
<reference evidence="3 4" key="1">
    <citation type="submission" date="2020-08" db="EMBL/GenBank/DDBJ databases">
        <title>Genomic Encyclopedia of Type Strains, Phase III (KMG-III): the genomes of soil and plant-associated and newly described type strains.</title>
        <authorList>
            <person name="Whitman W."/>
        </authorList>
    </citation>
    <scope>NUCLEOTIDE SEQUENCE [LARGE SCALE GENOMIC DNA]</scope>
    <source>
        <strain evidence="3 4">CECT 3259</strain>
    </source>
</reference>
<dbReference type="GO" id="GO:0043041">
    <property type="term" value="P:amino acid activation for nonribosomal peptide biosynthetic process"/>
    <property type="evidence" value="ECO:0007669"/>
    <property type="project" value="TreeGrafter"/>
</dbReference>
<organism evidence="3 4">
    <name type="scientific">Streptomyces eurocidicus</name>
    <name type="common">Streptoverticillium eurocidicus</name>
    <dbReference type="NCBI Taxonomy" id="66423"/>
    <lineage>
        <taxon>Bacteria</taxon>
        <taxon>Bacillati</taxon>
        <taxon>Actinomycetota</taxon>
        <taxon>Actinomycetes</taxon>
        <taxon>Kitasatosporales</taxon>
        <taxon>Streptomycetaceae</taxon>
        <taxon>Streptomyces</taxon>
    </lineage>
</organism>
<feature type="region of interest" description="Disordered" evidence="1">
    <location>
        <begin position="1"/>
        <end position="30"/>
    </location>
</feature>
<dbReference type="EMBL" id="JACHJF010000007">
    <property type="protein sequence ID" value="MBB5119358.1"/>
    <property type="molecule type" value="Genomic_DNA"/>
</dbReference>
<dbReference type="PANTHER" id="PTHR45527">
    <property type="entry name" value="NONRIBOSOMAL PEPTIDE SYNTHETASE"/>
    <property type="match status" value="1"/>
</dbReference>
<gene>
    <name evidence="3" type="ORF">FHS36_002791</name>
</gene>
<protein>
    <recommendedName>
        <fullName evidence="2">Condensation domain-containing protein</fullName>
    </recommendedName>
</protein>
<dbReference type="GO" id="GO:0005737">
    <property type="term" value="C:cytoplasm"/>
    <property type="evidence" value="ECO:0007669"/>
    <property type="project" value="TreeGrafter"/>
</dbReference>
<dbReference type="GO" id="GO:0031177">
    <property type="term" value="F:phosphopantetheine binding"/>
    <property type="evidence" value="ECO:0007669"/>
    <property type="project" value="TreeGrafter"/>
</dbReference>
<dbReference type="GO" id="GO:0003824">
    <property type="term" value="F:catalytic activity"/>
    <property type="evidence" value="ECO:0007669"/>
    <property type="project" value="InterPro"/>
</dbReference>
<dbReference type="GO" id="GO:0044550">
    <property type="term" value="P:secondary metabolite biosynthetic process"/>
    <property type="evidence" value="ECO:0007669"/>
    <property type="project" value="TreeGrafter"/>
</dbReference>
<dbReference type="Proteomes" id="UP000528608">
    <property type="component" value="Unassembled WGS sequence"/>
</dbReference>
<evidence type="ECO:0000313" key="4">
    <source>
        <dbReference type="Proteomes" id="UP000528608"/>
    </source>
</evidence>
<feature type="domain" description="Condensation" evidence="2">
    <location>
        <begin position="31"/>
        <end position="381"/>
    </location>
</feature>
<dbReference type="AlphaFoldDB" id="A0A7W8F179"/>
<evidence type="ECO:0000259" key="2">
    <source>
        <dbReference type="Pfam" id="PF00668"/>
    </source>
</evidence>
<evidence type="ECO:0000256" key="1">
    <source>
        <dbReference type="SAM" id="MobiDB-lite"/>
    </source>
</evidence>
<dbReference type="OrthoDB" id="2472181at2"/>